<name>A0A370WSQ3_9GAMM</name>
<evidence type="ECO:0000313" key="2">
    <source>
        <dbReference type="EMBL" id="RDS79111.1"/>
    </source>
</evidence>
<reference evidence="2 3" key="1">
    <citation type="submission" date="2018-07" db="EMBL/GenBank/DDBJ databases">
        <title>Dyella monticola sp. nov. and Dyella psychrodurans sp. nov. isolated from monsoon evergreen broad-leaved forest soil of Dinghu Mountain, China.</title>
        <authorList>
            <person name="Gao Z."/>
            <person name="Qiu L."/>
        </authorList>
    </citation>
    <scope>NUCLEOTIDE SEQUENCE [LARGE SCALE GENOMIC DNA]</scope>
    <source>
        <strain evidence="2 3">4G-K06</strain>
    </source>
</reference>
<proteinExistence type="predicted"/>
<feature type="signal peptide" evidence="1">
    <location>
        <begin position="1"/>
        <end position="19"/>
    </location>
</feature>
<feature type="chain" id="PRO_5017035318" evidence="1">
    <location>
        <begin position="20"/>
        <end position="248"/>
    </location>
</feature>
<dbReference type="EMBL" id="QRBE01000017">
    <property type="protein sequence ID" value="RDS79111.1"/>
    <property type="molecule type" value="Genomic_DNA"/>
</dbReference>
<dbReference type="Proteomes" id="UP000254258">
    <property type="component" value="Unassembled WGS sequence"/>
</dbReference>
<dbReference type="OrthoDB" id="5951854at2"/>
<accession>A0A370WSQ3</accession>
<dbReference type="Pfam" id="PF11101">
    <property type="entry name" value="DUF2884"/>
    <property type="match status" value="1"/>
</dbReference>
<keyword evidence="3" id="KW-1185">Reference proteome</keyword>
<evidence type="ECO:0000256" key="1">
    <source>
        <dbReference type="SAM" id="SignalP"/>
    </source>
</evidence>
<gene>
    <name evidence="2" type="ORF">DWU98_19635</name>
</gene>
<sequence>MHCLLAVAALALACGDVHAQDLSKVCHATSSYDLTLQPGRLIFDRAAPAPTRVVIGAGSLQTDGQTVPLNEEDQDRLVLFQRELRALVPRVKAVAQRGVDLSLQAIAQESDTLNLDADTRAQLQQRLQAEAVELHQRVAASQSTHDWHGDTANQYANKVIGDIAPLVASALGQQALSAAMSGDLQQAATLRDRAANLADGFQPRLQQRLQVLRPQIQALCPDIQRLAQLQDGLRASNGRLLNLVQVGQ</sequence>
<comment type="caution">
    <text evidence="2">The sequence shown here is derived from an EMBL/GenBank/DDBJ whole genome shotgun (WGS) entry which is preliminary data.</text>
</comment>
<evidence type="ECO:0000313" key="3">
    <source>
        <dbReference type="Proteomes" id="UP000254258"/>
    </source>
</evidence>
<protein>
    <submittedName>
        <fullName evidence="2">DUF2884 family protein</fullName>
    </submittedName>
</protein>
<keyword evidence="1" id="KW-0732">Signal</keyword>
<dbReference type="InterPro" id="IPR021307">
    <property type="entry name" value="DUF2884"/>
</dbReference>
<dbReference type="AlphaFoldDB" id="A0A370WSQ3"/>
<organism evidence="2 3">
    <name type="scientific">Dyella monticola</name>
    <dbReference type="NCBI Taxonomy" id="1927958"/>
    <lineage>
        <taxon>Bacteria</taxon>
        <taxon>Pseudomonadati</taxon>
        <taxon>Pseudomonadota</taxon>
        <taxon>Gammaproteobacteria</taxon>
        <taxon>Lysobacterales</taxon>
        <taxon>Rhodanobacteraceae</taxon>
        <taxon>Dyella</taxon>
    </lineage>
</organism>